<keyword evidence="1" id="KW-1185">Reference proteome</keyword>
<protein>
    <submittedName>
        <fullName evidence="2">Uncharacterized protein</fullName>
    </submittedName>
</protein>
<dbReference type="AlphaFoldDB" id="A0A915BQP0"/>
<reference evidence="2" key="1">
    <citation type="submission" date="2022-11" db="UniProtKB">
        <authorList>
            <consortium name="WormBaseParasite"/>
        </authorList>
    </citation>
    <scope>IDENTIFICATION</scope>
</reference>
<organism evidence="1 2">
    <name type="scientific">Parascaris univalens</name>
    <name type="common">Nematode worm</name>
    <dbReference type="NCBI Taxonomy" id="6257"/>
    <lineage>
        <taxon>Eukaryota</taxon>
        <taxon>Metazoa</taxon>
        <taxon>Ecdysozoa</taxon>
        <taxon>Nematoda</taxon>
        <taxon>Chromadorea</taxon>
        <taxon>Rhabditida</taxon>
        <taxon>Spirurina</taxon>
        <taxon>Ascaridomorpha</taxon>
        <taxon>Ascaridoidea</taxon>
        <taxon>Ascarididae</taxon>
        <taxon>Parascaris</taxon>
    </lineage>
</organism>
<dbReference type="Proteomes" id="UP000887569">
    <property type="component" value="Unplaced"/>
</dbReference>
<name>A0A915BQP0_PARUN</name>
<sequence>MLLLISNVSRLYGSGEAARLLEFLSNAFVEFSTVPLGYVSFKYLMSMTSLIAFSSVTCCPLLRLPSLRASHARVCGVLLHVQRSRALQWLNFV</sequence>
<accession>A0A915BQP0</accession>
<evidence type="ECO:0000313" key="2">
    <source>
        <dbReference type="WBParaSite" id="PgR049_g061_t02"/>
    </source>
</evidence>
<evidence type="ECO:0000313" key="1">
    <source>
        <dbReference type="Proteomes" id="UP000887569"/>
    </source>
</evidence>
<proteinExistence type="predicted"/>
<dbReference type="WBParaSite" id="PgR049_g061_t02">
    <property type="protein sequence ID" value="PgR049_g061_t02"/>
    <property type="gene ID" value="PgR049_g061"/>
</dbReference>